<comment type="caution">
    <text evidence="2">The sequence shown here is derived from an EMBL/GenBank/DDBJ whole genome shotgun (WGS) entry which is preliminary data.</text>
</comment>
<organism evidence="2 3">
    <name type="scientific">Striga asiatica</name>
    <name type="common">Asiatic witchweed</name>
    <name type="synonym">Buchnera asiatica</name>
    <dbReference type="NCBI Taxonomy" id="4170"/>
    <lineage>
        <taxon>Eukaryota</taxon>
        <taxon>Viridiplantae</taxon>
        <taxon>Streptophyta</taxon>
        <taxon>Embryophyta</taxon>
        <taxon>Tracheophyta</taxon>
        <taxon>Spermatophyta</taxon>
        <taxon>Magnoliopsida</taxon>
        <taxon>eudicotyledons</taxon>
        <taxon>Gunneridae</taxon>
        <taxon>Pentapetalae</taxon>
        <taxon>asterids</taxon>
        <taxon>lamiids</taxon>
        <taxon>Lamiales</taxon>
        <taxon>Orobanchaceae</taxon>
        <taxon>Buchnereae</taxon>
        <taxon>Striga</taxon>
    </lineage>
</organism>
<protein>
    <submittedName>
        <fullName evidence="2">DNA repair protein RecN</fullName>
    </submittedName>
</protein>
<proteinExistence type="predicted"/>
<dbReference type="Proteomes" id="UP000325081">
    <property type="component" value="Unassembled WGS sequence"/>
</dbReference>
<name>A0A5A7PD11_STRAF</name>
<evidence type="ECO:0000313" key="2">
    <source>
        <dbReference type="EMBL" id="GER30147.1"/>
    </source>
</evidence>
<gene>
    <name evidence="2" type="ORF">STAS_06070</name>
</gene>
<keyword evidence="3" id="KW-1185">Reference proteome</keyword>
<sequence>MLSREINHLLRLLNPSNHAPANHLPMRGQRKHGQLERPLGQPHHNQLPIRLQQVKQRLYGMKRRHRIQNPIQRPNRRLQLIRQQKLVRAKSLQRIGPLLGRDVNHSHFCPKRLEELHCHVAKPAEPGNPDIKARLVQPVVSQRAVRRDTRADERGTTVHREILRPTDDKVLFGDHEIGIAAVSEGPVRLDAVVGVELLGAEVLEAGGAVVAVAARADHDPDGDLVPGLEFGDAGPDFGDEAHDLMARDHGVVGEAPVVLDEVEVRVADSAEHDFELDVLVASGSTGEVERGEDARGVFGAPPDGVHGLPKMYEIWIRFDKHASLRWKLVKLMVNGAREETNNQDHDVHRLCCSRDVSHKQPVEAALLDIRTWLEDGYRLGWKQAQICTRDKNLLQLLLRK</sequence>
<dbReference type="AlphaFoldDB" id="A0A5A7PD11"/>
<reference evidence="3" key="1">
    <citation type="journal article" date="2019" name="Curr. Biol.">
        <title>Genome Sequence of Striga asiatica Provides Insight into the Evolution of Plant Parasitism.</title>
        <authorList>
            <person name="Yoshida S."/>
            <person name="Kim S."/>
            <person name="Wafula E.K."/>
            <person name="Tanskanen J."/>
            <person name="Kim Y.M."/>
            <person name="Honaas L."/>
            <person name="Yang Z."/>
            <person name="Spallek T."/>
            <person name="Conn C.E."/>
            <person name="Ichihashi Y."/>
            <person name="Cheong K."/>
            <person name="Cui S."/>
            <person name="Der J.P."/>
            <person name="Gundlach H."/>
            <person name="Jiao Y."/>
            <person name="Hori C."/>
            <person name="Ishida J.K."/>
            <person name="Kasahara H."/>
            <person name="Kiba T."/>
            <person name="Kim M.S."/>
            <person name="Koo N."/>
            <person name="Laohavisit A."/>
            <person name="Lee Y.H."/>
            <person name="Lumba S."/>
            <person name="McCourt P."/>
            <person name="Mortimer J.C."/>
            <person name="Mutuku J.M."/>
            <person name="Nomura T."/>
            <person name="Sasaki-Sekimoto Y."/>
            <person name="Seto Y."/>
            <person name="Wang Y."/>
            <person name="Wakatake T."/>
            <person name="Sakakibara H."/>
            <person name="Demura T."/>
            <person name="Yamaguchi S."/>
            <person name="Yoneyama K."/>
            <person name="Manabe R.I."/>
            <person name="Nelson D.C."/>
            <person name="Schulman A.H."/>
            <person name="Timko M.P."/>
            <person name="dePamphilis C.W."/>
            <person name="Choi D."/>
            <person name="Shirasu K."/>
        </authorList>
    </citation>
    <scope>NUCLEOTIDE SEQUENCE [LARGE SCALE GENOMIC DNA]</scope>
    <source>
        <strain evidence="3">cv. UVA1</strain>
    </source>
</reference>
<evidence type="ECO:0000256" key="1">
    <source>
        <dbReference type="SAM" id="MobiDB-lite"/>
    </source>
</evidence>
<feature type="region of interest" description="Disordered" evidence="1">
    <location>
        <begin position="16"/>
        <end position="35"/>
    </location>
</feature>
<evidence type="ECO:0000313" key="3">
    <source>
        <dbReference type="Proteomes" id="UP000325081"/>
    </source>
</evidence>
<dbReference type="EMBL" id="BKCP01004306">
    <property type="protein sequence ID" value="GER30147.1"/>
    <property type="molecule type" value="Genomic_DNA"/>
</dbReference>
<dbReference type="AntiFam" id="ANF00156">
    <property type="entry name" value="Shadow ORF (opposite yahK)"/>
</dbReference>
<accession>A0A5A7PD11</accession>